<comment type="caution">
    <text evidence="2">The sequence shown here is derived from an EMBL/GenBank/DDBJ whole genome shotgun (WGS) entry which is preliminary data.</text>
</comment>
<evidence type="ECO:0000313" key="2">
    <source>
        <dbReference type="EMBL" id="KAF4100116.1"/>
    </source>
</evidence>
<keyword evidence="3" id="KW-1185">Reference proteome</keyword>
<sequence length="436" mass="48465">MEYRRCQPPCSRFIASDDLHSKLAVFERESSVFPRRAPEAAEALRESTTWGSDVELEAMESEQTGFASSLPLSPEHVRVNSPVEFVHEYLCPSPEARNAVSFGLDNVLFTAASDSEDFRPALADAHPPSGQEARPSAAYSELVDVLSRATEKLSIDWPDEPRESQSSKLDERFLSGPNSRFEWRKLPFFSDLHHEISRSWKQPFSSRLTNAAATDFTNLKFRSAKSQSAALRQFMPRRARDHSSTPSSSLSRERSLPRKETTSRSSALVNPPPTTVWGACGRPLPHRRRRIDLTGLPLQLHRVAPDSRVGMRRVSPESSRGRARPFKRFCPPLIHSPHADLSHPPSRFRCAANDHLQSLSVWQSGDASSFLPLLPVPLSPAARMIGDTFGSLPQPSVTVDSPILTKDAIGFPSWWTTSPPPDLLDTPTQPCMLSGS</sequence>
<feature type="region of interest" description="Disordered" evidence="1">
    <location>
        <begin position="235"/>
        <end position="282"/>
    </location>
</feature>
<dbReference type="EMBL" id="JAAMOB010000019">
    <property type="protein sequence ID" value="KAF4100116.1"/>
    <property type="molecule type" value="Genomic_DNA"/>
</dbReference>
<protein>
    <submittedName>
        <fullName evidence="2">Uncharacterized protein</fullName>
    </submittedName>
</protein>
<evidence type="ECO:0000313" key="3">
    <source>
        <dbReference type="Proteomes" id="UP000579812"/>
    </source>
</evidence>
<name>A0A7J6BYR6_9TELE</name>
<dbReference type="Proteomes" id="UP000579812">
    <property type="component" value="Unassembled WGS sequence"/>
</dbReference>
<feature type="region of interest" description="Disordered" evidence="1">
    <location>
        <begin position="309"/>
        <end position="328"/>
    </location>
</feature>
<organism evidence="2 3">
    <name type="scientific">Onychostoma macrolepis</name>
    <dbReference type="NCBI Taxonomy" id="369639"/>
    <lineage>
        <taxon>Eukaryota</taxon>
        <taxon>Metazoa</taxon>
        <taxon>Chordata</taxon>
        <taxon>Craniata</taxon>
        <taxon>Vertebrata</taxon>
        <taxon>Euteleostomi</taxon>
        <taxon>Actinopterygii</taxon>
        <taxon>Neopterygii</taxon>
        <taxon>Teleostei</taxon>
        <taxon>Ostariophysi</taxon>
        <taxon>Cypriniformes</taxon>
        <taxon>Cyprinidae</taxon>
        <taxon>Acrossocheilinae</taxon>
        <taxon>Onychostoma</taxon>
    </lineage>
</organism>
<reference evidence="2 3" key="1">
    <citation type="submission" date="2020-04" db="EMBL/GenBank/DDBJ databases">
        <title>Chromosome-level genome assembly of a cyprinid fish Onychostoma macrolepis by integration of Nanopore Sequencing, Bionano and Hi-C technology.</title>
        <authorList>
            <person name="Wang D."/>
        </authorList>
    </citation>
    <scope>NUCLEOTIDE SEQUENCE [LARGE SCALE GENOMIC DNA]</scope>
    <source>
        <strain evidence="2">SWU-2019</strain>
        <tissue evidence="2">Muscle</tissue>
    </source>
</reference>
<evidence type="ECO:0000256" key="1">
    <source>
        <dbReference type="SAM" id="MobiDB-lite"/>
    </source>
</evidence>
<gene>
    <name evidence="2" type="ORF">G5714_018312</name>
</gene>
<dbReference type="AlphaFoldDB" id="A0A7J6BYR6"/>
<feature type="compositionally biased region" description="Basic and acidic residues" evidence="1">
    <location>
        <begin position="251"/>
        <end position="262"/>
    </location>
</feature>
<proteinExistence type="predicted"/>
<accession>A0A7J6BYR6</accession>